<dbReference type="PANTHER" id="PTHR47366">
    <property type="entry name" value="TWO-ON-TWO HEMOGLOBIN-3"/>
    <property type="match status" value="1"/>
</dbReference>
<keyword evidence="4" id="KW-0408">Iron</keyword>
<dbReference type="Gene3D" id="1.10.490.10">
    <property type="entry name" value="Globins"/>
    <property type="match status" value="1"/>
</dbReference>
<dbReference type="Proteomes" id="UP000192277">
    <property type="component" value="Unassembled WGS sequence"/>
</dbReference>
<dbReference type="InterPro" id="IPR012292">
    <property type="entry name" value="Globin/Proto"/>
</dbReference>
<protein>
    <submittedName>
        <fullName evidence="6">Globin</fullName>
    </submittedName>
</protein>
<proteinExistence type="inferred from homology"/>
<dbReference type="InterPro" id="IPR001486">
    <property type="entry name" value="Hemoglobin_trunc"/>
</dbReference>
<evidence type="ECO:0000256" key="1">
    <source>
        <dbReference type="ARBA" id="ARBA00022448"/>
    </source>
</evidence>
<evidence type="ECO:0000256" key="4">
    <source>
        <dbReference type="ARBA" id="ARBA00023004"/>
    </source>
</evidence>
<keyword evidence="2" id="KW-0349">Heme</keyword>
<dbReference type="InterPro" id="IPR044203">
    <property type="entry name" value="GlbO/GLB3-like"/>
</dbReference>
<name>A0ABX3NNK1_9BACT</name>
<accession>A0ABX3NNK1</accession>
<evidence type="ECO:0000256" key="5">
    <source>
        <dbReference type="ARBA" id="ARBA00034496"/>
    </source>
</evidence>
<dbReference type="SUPFAM" id="SSF46458">
    <property type="entry name" value="Globin-like"/>
    <property type="match status" value="1"/>
</dbReference>
<dbReference type="EMBL" id="LWBO01000077">
    <property type="protein sequence ID" value="OQP40331.1"/>
    <property type="molecule type" value="Genomic_DNA"/>
</dbReference>
<keyword evidence="1" id="KW-0813">Transport</keyword>
<comment type="similarity">
    <text evidence="5">Belongs to the truncated hemoglobin family. Group II subfamily.</text>
</comment>
<organism evidence="6 7">
    <name type="scientific">Niastella koreensis</name>
    <dbReference type="NCBI Taxonomy" id="354356"/>
    <lineage>
        <taxon>Bacteria</taxon>
        <taxon>Pseudomonadati</taxon>
        <taxon>Bacteroidota</taxon>
        <taxon>Chitinophagia</taxon>
        <taxon>Chitinophagales</taxon>
        <taxon>Chitinophagaceae</taxon>
        <taxon>Niastella</taxon>
    </lineage>
</organism>
<keyword evidence="7" id="KW-1185">Reference proteome</keyword>
<reference evidence="6 7" key="1">
    <citation type="submission" date="2016-04" db="EMBL/GenBank/DDBJ databases">
        <authorList>
            <person name="Chen L."/>
            <person name="Zhuang W."/>
            <person name="Wang G."/>
        </authorList>
    </citation>
    <scope>NUCLEOTIDE SEQUENCE [LARGE SCALE GENOMIC DNA]</scope>
    <source>
        <strain evidence="7">GR20</strain>
    </source>
</reference>
<keyword evidence="3" id="KW-0479">Metal-binding</keyword>
<evidence type="ECO:0000256" key="2">
    <source>
        <dbReference type="ARBA" id="ARBA00022617"/>
    </source>
</evidence>
<sequence length="167" mass="19011">MSVYCKKANMKNVPTLFEWAGDQQTFDALFKNFYDKVLKDDLLGEVFRNMSPEHVKHVSHFVAEVFGGEKLYSQEGGSHAKMIGKHIGKMLTEEKRQRWVHLLLQTADEIGLKSDPEFRSAFVGYLEWGSRIAVINSQLTENTMQKAEPMPRWGWGETGGPYVPAGE</sequence>
<dbReference type="CDD" id="cd14775">
    <property type="entry name" value="TrHb2_O-like"/>
    <property type="match status" value="1"/>
</dbReference>
<evidence type="ECO:0000313" key="7">
    <source>
        <dbReference type="Proteomes" id="UP000192277"/>
    </source>
</evidence>
<dbReference type="InterPro" id="IPR009050">
    <property type="entry name" value="Globin-like_sf"/>
</dbReference>
<comment type="caution">
    <text evidence="6">The sequence shown here is derived from an EMBL/GenBank/DDBJ whole genome shotgun (WGS) entry which is preliminary data.</text>
</comment>
<gene>
    <name evidence="6" type="ORF">A4D02_15545</name>
</gene>
<evidence type="ECO:0000313" key="6">
    <source>
        <dbReference type="EMBL" id="OQP40331.1"/>
    </source>
</evidence>
<dbReference type="Pfam" id="PF01152">
    <property type="entry name" value="Bac_globin"/>
    <property type="match status" value="1"/>
</dbReference>
<evidence type="ECO:0000256" key="3">
    <source>
        <dbReference type="ARBA" id="ARBA00022723"/>
    </source>
</evidence>